<keyword evidence="9" id="KW-1185">Reference proteome</keyword>
<feature type="transmembrane region" description="Helical" evidence="6">
    <location>
        <begin position="155"/>
        <end position="174"/>
    </location>
</feature>
<keyword evidence="3 6" id="KW-0812">Transmembrane</keyword>
<evidence type="ECO:0000256" key="6">
    <source>
        <dbReference type="SAM" id="Phobius"/>
    </source>
</evidence>
<dbReference type="InterPro" id="IPR018076">
    <property type="entry name" value="T2SS_GspF_dom"/>
</dbReference>
<dbReference type="OrthoDB" id="9810662at2"/>
<keyword evidence="2" id="KW-1003">Cell membrane</keyword>
<dbReference type="RefSeq" id="WP_085807766.1">
    <property type="nucleotide sequence ID" value="NZ_FWFX01000022.1"/>
</dbReference>
<comment type="subcellular location">
    <subcellularLocation>
        <location evidence="1">Cell membrane</location>
        <topology evidence="1">Multi-pass membrane protein</topology>
    </subcellularLocation>
</comment>
<feature type="transmembrane region" description="Helical" evidence="6">
    <location>
        <begin position="115"/>
        <end position="135"/>
    </location>
</feature>
<keyword evidence="5 6" id="KW-0472">Membrane</keyword>
<evidence type="ECO:0000256" key="4">
    <source>
        <dbReference type="ARBA" id="ARBA00022989"/>
    </source>
</evidence>
<evidence type="ECO:0000256" key="2">
    <source>
        <dbReference type="ARBA" id="ARBA00022475"/>
    </source>
</evidence>
<evidence type="ECO:0000256" key="3">
    <source>
        <dbReference type="ARBA" id="ARBA00022692"/>
    </source>
</evidence>
<dbReference type="Proteomes" id="UP000193061">
    <property type="component" value="Unassembled WGS sequence"/>
</dbReference>
<dbReference type="PANTHER" id="PTHR35007:SF2">
    <property type="entry name" value="PILUS ASSEMBLE PROTEIN"/>
    <property type="match status" value="1"/>
</dbReference>
<dbReference type="AlphaFoldDB" id="A0A1X7AB94"/>
<dbReference type="Pfam" id="PF00482">
    <property type="entry name" value="T2SSF"/>
    <property type="match status" value="1"/>
</dbReference>
<evidence type="ECO:0000313" key="8">
    <source>
        <dbReference type="EMBL" id="SLN73342.1"/>
    </source>
</evidence>
<evidence type="ECO:0000256" key="5">
    <source>
        <dbReference type="ARBA" id="ARBA00023136"/>
    </source>
</evidence>
<protein>
    <submittedName>
        <fullName evidence="8">Bacterial type II secretion system protein F domain protein</fullName>
    </submittedName>
</protein>
<evidence type="ECO:0000313" key="9">
    <source>
        <dbReference type="Proteomes" id="UP000193061"/>
    </source>
</evidence>
<dbReference type="EMBL" id="FWFX01000022">
    <property type="protein sequence ID" value="SLN73342.1"/>
    <property type="molecule type" value="Genomic_DNA"/>
</dbReference>
<evidence type="ECO:0000259" key="7">
    <source>
        <dbReference type="Pfam" id="PF00482"/>
    </source>
</evidence>
<feature type="transmembrane region" description="Helical" evidence="6">
    <location>
        <begin position="20"/>
        <end position="39"/>
    </location>
</feature>
<feature type="domain" description="Type II secretion system protein GspF" evidence="7">
    <location>
        <begin position="193"/>
        <end position="321"/>
    </location>
</feature>
<dbReference type="PANTHER" id="PTHR35007">
    <property type="entry name" value="INTEGRAL MEMBRANE PROTEIN-RELATED"/>
    <property type="match status" value="1"/>
</dbReference>
<organism evidence="8 9">
    <name type="scientific">Roseovarius albus</name>
    <dbReference type="NCBI Taxonomy" id="1247867"/>
    <lineage>
        <taxon>Bacteria</taxon>
        <taxon>Pseudomonadati</taxon>
        <taxon>Pseudomonadota</taxon>
        <taxon>Alphaproteobacteria</taxon>
        <taxon>Rhodobacterales</taxon>
        <taxon>Roseobacteraceae</taxon>
        <taxon>Roseovarius</taxon>
    </lineage>
</organism>
<sequence>MFEYMEIVSGQFGLSPNHVIIGLVAIGAFLAFVGMLAMLRRPNPAAVRIAASSPEARRAARQNRGLLRPMDNGPKGLMKSFVPSDATARTSLQRKLSQAGYPHSGALTKFTMVRIFLGLILPALLVALIVTSQVSGVHLPLGLHKSIATLSSMKIFQLLTILVALGYFGPVFWLNQRVAERRRRIEEGFPNALDLMQISVEAGLGFDAAMTRVGNELVEVSPDIAFEFLSVQTQVQAGRARDVAMQDMADRTGVEVVRSFANVVYQSMQFGTSMASALTTYSQELRKFRELRAEEMANKLPVKMSAVLASLMLPALILITIGPVVIRYIRFYGGG</sequence>
<name>A0A1X7AB94_9RHOB</name>
<dbReference type="GO" id="GO:0005886">
    <property type="term" value="C:plasma membrane"/>
    <property type="evidence" value="ECO:0007669"/>
    <property type="project" value="UniProtKB-SubCell"/>
</dbReference>
<keyword evidence="4 6" id="KW-1133">Transmembrane helix</keyword>
<proteinExistence type="predicted"/>
<evidence type="ECO:0000256" key="1">
    <source>
        <dbReference type="ARBA" id="ARBA00004651"/>
    </source>
</evidence>
<feature type="transmembrane region" description="Helical" evidence="6">
    <location>
        <begin position="306"/>
        <end position="329"/>
    </location>
</feature>
<reference evidence="8 9" key="1">
    <citation type="submission" date="2017-03" db="EMBL/GenBank/DDBJ databases">
        <authorList>
            <person name="Afonso C.L."/>
            <person name="Miller P.J."/>
            <person name="Scott M.A."/>
            <person name="Spackman E."/>
            <person name="Goraichik I."/>
            <person name="Dimitrov K.M."/>
            <person name="Suarez D.L."/>
            <person name="Swayne D.E."/>
        </authorList>
    </citation>
    <scope>NUCLEOTIDE SEQUENCE [LARGE SCALE GENOMIC DNA]</scope>
    <source>
        <strain evidence="8 9">CECT 7450</strain>
    </source>
</reference>
<gene>
    <name evidence="8" type="ORF">ROA7450_04119</name>
</gene>
<accession>A0A1X7AB94</accession>